<gene>
    <name evidence="1" type="ORF">HGH92_23775</name>
</gene>
<reference evidence="1 2" key="1">
    <citation type="submission" date="2020-04" db="EMBL/GenBank/DDBJ databases">
        <authorList>
            <person name="Yin C."/>
        </authorList>
    </citation>
    <scope>NUCLEOTIDE SEQUENCE [LARGE SCALE GENOMIC DNA]</scope>
    <source>
        <strain evidence="1 2">Ae27</strain>
    </source>
</reference>
<dbReference type="EMBL" id="JABAIA010000003">
    <property type="protein sequence ID" value="NLR67345.1"/>
    <property type="molecule type" value="Genomic_DNA"/>
</dbReference>
<evidence type="ECO:0000313" key="2">
    <source>
        <dbReference type="Proteomes" id="UP000570474"/>
    </source>
</evidence>
<sequence>MTKATGLKNIWQTNFVTTRYPCALQQNATNVEMKSKNVLSGNMLFGNIDEQPAAYEHLCNKFGDY</sequence>
<dbReference type="AlphaFoldDB" id="A0A847S1R3"/>
<evidence type="ECO:0000313" key="1">
    <source>
        <dbReference type="EMBL" id="NLR67345.1"/>
    </source>
</evidence>
<accession>A0A847S1R3</accession>
<keyword evidence="2" id="KW-1185">Reference proteome</keyword>
<comment type="caution">
    <text evidence="1">The sequence shown here is derived from an EMBL/GenBank/DDBJ whole genome shotgun (WGS) entry which is preliminary data.</text>
</comment>
<dbReference type="Proteomes" id="UP000570474">
    <property type="component" value="Unassembled WGS sequence"/>
</dbReference>
<proteinExistence type="predicted"/>
<name>A0A847S1R3_9BACT</name>
<protein>
    <submittedName>
        <fullName evidence="1">Uncharacterized protein</fullName>
    </submittedName>
</protein>
<dbReference type="RefSeq" id="WP_168873312.1">
    <property type="nucleotide sequence ID" value="NZ_JABAIA010000003.1"/>
</dbReference>
<organism evidence="1 2">
    <name type="scientific">Chitinophaga varians</name>
    <dbReference type="NCBI Taxonomy" id="2202339"/>
    <lineage>
        <taxon>Bacteria</taxon>
        <taxon>Pseudomonadati</taxon>
        <taxon>Bacteroidota</taxon>
        <taxon>Chitinophagia</taxon>
        <taxon>Chitinophagales</taxon>
        <taxon>Chitinophagaceae</taxon>
        <taxon>Chitinophaga</taxon>
    </lineage>
</organism>